<dbReference type="InterPro" id="IPR035930">
    <property type="entry name" value="FomD-like_sf"/>
</dbReference>
<dbReference type="Pfam" id="PF04167">
    <property type="entry name" value="DUF402"/>
    <property type="match status" value="1"/>
</dbReference>
<protein>
    <submittedName>
        <fullName evidence="3">DUF402 domain-containing protein</fullName>
    </submittedName>
</protein>
<evidence type="ECO:0000313" key="3">
    <source>
        <dbReference type="EMBL" id="XDK34445.1"/>
    </source>
</evidence>
<dbReference type="GO" id="GO:0016787">
    <property type="term" value="F:hydrolase activity"/>
    <property type="evidence" value="ECO:0007669"/>
    <property type="project" value="UniProtKB-KW"/>
</dbReference>
<dbReference type="RefSeq" id="WP_368655116.1">
    <property type="nucleotide sequence ID" value="NZ_CP162599.1"/>
</dbReference>
<gene>
    <name evidence="3" type="ORF">AB4Y30_08885</name>
</gene>
<dbReference type="Gene3D" id="2.40.380.10">
    <property type="entry name" value="FomD-like"/>
    <property type="match status" value="1"/>
</dbReference>
<dbReference type="AlphaFoldDB" id="A0AB39HVP3"/>
<dbReference type="InterPro" id="IPR050212">
    <property type="entry name" value="Ntdp-like"/>
</dbReference>
<proteinExistence type="predicted"/>
<dbReference type="PANTHER" id="PTHR39159:SF1">
    <property type="entry name" value="UPF0374 PROTEIN YGAC"/>
    <property type="match status" value="1"/>
</dbReference>
<dbReference type="PANTHER" id="PTHR39159">
    <property type="match status" value="1"/>
</dbReference>
<accession>A0AB39HVP3</accession>
<organism evidence="3">
    <name type="scientific">Ornithinibacillus sp. 4-3</name>
    <dbReference type="NCBI Taxonomy" id="3231488"/>
    <lineage>
        <taxon>Bacteria</taxon>
        <taxon>Bacillati</taxon>
        <taxon>Bacillota</taxon>
        <taxon>Bacilli</taxon>
        <taxon>Bacillales</taxon>
        <taxon>Bacillaceae</taxon>
        <taxon>Ornithinibacillus</taxon>
    </lineage>
</organism>
<feature type="domain" description="DUF402" evidence="2">
    <location>
        <begin position="15"/>
        <end position="153"/>
    </location>
</feature>
<dbReference type="SUPFAM" id="SSF159234">
    <property type="entry name" value="FomD-like"/>
    <property type="match status" value="1"/>
</dbReference>
<dbReference type="EMBL" id="CP162599">
    <property type="protein sequence ID" value="XDK34445.1"/>
    <property type="molecule type" value="Genomic_DNA"/>
</dbReference>
<name>A0AB39HVP3_9BACI</name>
<evidence type="ECO:0000256" key="1">
    <source>
        <dbReference type="ARBA" id="ARBA00022801"/>
    </source>
</evidence>
<dbReference type="InterPro" id="IPR007295">
    <property type="entry name" value="DUF402"/>
</dbReference>
<reference evidence="3" key="1">
    <citation type="submission" date="2024-07" db="EMBL/GenBank/DDBJ databases">
        <title>Halotolerant mesophilic bacterium Ornithinibacillus sp. 4-3, sp. nov., isolated from soil.</title>
        <authorList>
            <person name="Sidarenka A.V."/>
            <person name="Guliayeva D.E."/>
            <person name="Leanovich S.I."/>
            <person name="Hileuskaya K.S."/>
            <person name="Akhremchuk A.E."/>
            <person name="Sikolenko M.A."/>
            <person name="Valentovich L.N."/>
        </authorList>
    </citation>
    <scope>NUCLEOTIDE SEQUENCE</scope>
    <source>
        <strain evidence="3">4-3</strain>
    </source>
</reference>
<sequence>MDKIKVLVSKYNGKNHYEWKSKLLKETEDYIMIFGEPGRKLYHHSKNKVYEFGTYSIEFFQKNTWYTVNLDIYENGDVEYYCNICLPPEFHKNEIRFIDMDIDVIRSKDGEWSVVDVDEFEDNAKELCYSLEVKDKVQKSLSNLLYRIEQKEFPFNGFFEKYINYLLAKEFL</sequence>
<keyword evidence="1" id="KW-0378">Hydrolase</keyword>
<evidence type="ECO:0000259" key="2">
    <source>
        <dbReference type="Pfam" id="PF04167"/>
    </source>
</evidence>